<evidence type="ECO:0000313" key="2">
    <source>
        <dbReference type="EMBL" id="KOM31098.1"/>
    </source>
</evidence>
<dbReference type="Proteomes" id="UP000053144">
    <property type="component" value="Chromosome 1"/>
</dbReference>
<protein>
    <submittedName>
        <fullName evidence="2">Uncharacterized protein</fullName>
    </submittedName>
</protein>
<dbReference type="AlphaFoldDB" id="A0A0L9TKH8"/>
<sequence>MEELHEPSKACHTRKKVVVDVGVSKEELCYGMVKEDKGEDYVEEPFWGSEDPCQSTLVQHQHQTPVFEGGDEIKQSTMYDRMKAEPQRQIKSRAKRTPFTADARRKK</sequence>
<dbReference type="Gramene" id="KOM31098">
    <property type="protein sequence ID" value="KOM31098"/>
    <property type="gene ID" value="LR48_Vigan01g065300"/>
</dbReference>
<dbReference type="EMBL" id="CM003371">
    <property type="protein sequence ID" value="KOM31098.1"/>
    <property type="molecule type" value="Genomic_DNA"/>
</dbReference>
<evidence type="ECO:0000256" key="1">
    <source>
        <dbReference type="SAM" id="MobiDB-lite"/>
    </source>
</evidence>
<organism evidence="2 3">
    <name type="scientific">Phaseolus angularis</name>
    <name type="common">Azuki bean</name>
    <name type="synonym">Vigna angularis</name>
    <dbReference type="NCBI Taxonomy" id="3914"/>
    <lineage>
        <taxon>Eukaryota</taxon>
        <taxon>Viridiplantae</taxon>
        <taxon>Streptophyta</taxon>
        <taxon>Embryophyta</taxon>
        <taxon>Tracheophyta</taxon>
        <taxon>Spermatophyta</taxon>
        <taxon>Magnoliopsida</taxon>
        <taxon>eudicotyledons</taxon>
        <taxon>Gunneridae</taxon>
        <taxon>Pentapetalae</taxon>
        <taxon>rosids</taxon>
        <taxon>fabids</taxon>
        <taxon>Fabales</taxon>
        <taxon>Fabaceae</taxon>
        <taxon>Papilionoideae</taxon>
        <taxon>50 kb inversion clade</taxon>
        <taxon>NPAAA clade</taxon>
        <taxon>indigoferoid/millettioid clade</taxon>
        <taxon>Phaseoleae</taxon>
        <taxon>Vigna</taxon>
    </lineage>
</organism>
<gene>
    <name evidence="2" type="ORF">LR48_Vigan01g065300</name>
</gene>
<accession>A0A0L9TKH8</accession>
<reference evidence="3" key="1">
    <citation type="journal article" date="2015" name="Proc. Natl. Acad. Sci. U.S.A.">
        <title>Genome sequencing of adzuki bean (Vigna angularis) provides insight into high starch and low fat accumulation and domestication.</title>
        <authorList>
            <person name="Yang K."/>
            <person name="Tian Z."/>
            <person name="Chen C."/>
            <person name="Luo L."/>
            <person name="Zhao B."/>
            <person name="Wang Z."/>
            <person name="Yu L."/>
            <person name="Li Y."/>
            <person name="Sun Y."/>
            <person name="Li W."/>
            <person name="Chen Y."/>
            <person name="Li Y."/>
            <person name="Zhang Y."/>
            <person name="Ai D."/>
            <person name="Zhao J."/>
            <person name="Shang C."/>
            <person name="Ma Y."/>
            <person name="Wu B."/>
            <person name="Wang M."/>
            <person name="Gao L."/>
            <person name="Sun D."/>
            <person name="Zhang P."/>
            <person name="Guo F."/>
            <person name="Wang W."/>
            <person name="Li Y."/>
            <person name="Wang J."/>
            <person name="Varshney R.K."/>
            <person name="Wang J."/>
            <person name="Ling H.Q."/>
            <person name="Wan P."/>
        </authorList>
    </citation>
    <scope>NUCLEOTIDE SEQUENCE</scope>
    <source>
        <strain evidence="3">cv. Jingnong 6</strain>
    </source>
</reference>
<feature type="region of interest" description="Disordered" evidence="1">
    <location>
        <begin position="81"/>
        <end position="107"/>
    </location>
</feature>
<proteinExistence type="predicted"/>
<evidence type="ECO:0000313" key="3">
    <source>
        <dbReference type="Proteomes" id="UP000053144"/>
    </source>
</evidence>
<name>A0A0L9TKH8_PHAAN</name>